<dbReference type="InParanoid" id="A0A2P5HE39"/>
<dbReference type="OrthoDB" id="2213137at2759"/>
<evidence type="ECO:0000313" key="1">
    <source>
        <dbReference type="EMBL" id="POS68500.1"/>
    </source>
</evidence>
<name>A0A2P5HE39_DIAHE</name>
<dbReference type="Proteomes" id="UP000094444">
    <property type="component" value="Unassembled WGS sequence"/>
</dbReference>
<comment type="caution">
    <text evidence="1">The sequence shown here is derived from an EMBL/GenBank/DDBJ whole genome shotgun (WGS) entry which is preliminary data.</text>
</comment>
<dbReference type="InterPro" id="IPR036259">
    <property type="entry name" value="MFS_trans_sf"/>
</dbReference>
<protein>
    <submittedName>
        <fullName evidence="1">Major facilitator superfamily transporter</fullName>
    </submittedName>
</protein>
<evidence type="ECO:0000313" key="2">
    <source>
        <dbReference type="Proteomes" id="UP000094444"/>
    </source>
</evidence>
<dbReference type="EMBL" id="MAVT02004989">
    <property type="protein sequence ID" value="POS68500.1"/>
    <property type="molecule type" value="Genomic_DNA"/>
</dbReference>
<reference evidence="1" key="1">
    <citation type="submission" date="2017-09" db="EMBL/GenBank/DDBJ databases">
        <title>Polyketide synthases of a Diaporthe helianthi virulent isolate.</title>
        <authorList>
            <person name="Baroncelli R."/>
        </authorList>
    </citation>
    <scope>NUCLEOTIDE SEQUENCE [LARGE SCALE GENOMIC DNA]</scope>
    <source>
        <strain evidence="1">7/96</strain>
    </source>
</reference>
<accession>A0A2P5HE39</accession>
<gene>
    <name evidence="1" type="ORF">DHEL01_v213106</name>
</gene>
<proteinExistence type="predicted"/>
<sequence>MKKILEELYHHQDLSTHDGPAFEIDMNGDDESRGPTLENEIQFREGGWTAWCQVIAGNLLNMLAWGLPASFGVYQLYYTEEKGFSSSQASWVGSVK</sequence>
<dbReference type="SUPFAM" id="SSF103473">
    <property type="entry name" value="MFS general substrate transporter"/>
    <property type="match status" value="1"/>
</dbReference>
<organism evidence="1 2">
    <name type="scientific">Diaporthe helianthi</name>
    <dbReference type="NCBI Taxonomy" id="158607"/>
    <lineage>
        <taxon>Eukaryota</taxon>
        <taxon>Fungi</taxon>
        <taxon>Dikarya</taxon>
        <taxon>Ascomycota</taxon>
        <taxon>Pezizomycotina</taxon>
        <taxon>Sordariomycetes</taxon>
        <taxon>Sordariomycetidae</taxon>
        <taxon>Diaporthales</taxon>
        <taxon>Diaporthaceae</taxon>
        <taxon>Diaporthe</taxon>
    </lineage>
</organism>
<dbReference type="AlphaFoldDB" id="A0A2P5HE39"/>
<keyword evidence="2" id="KW-1185">Reference proteome</keyword>